<dbReference type="SMART" id="SM00387">
    <property type="entry name" value="HATPase_c"/>
    <property type="match status" value="1"/>
</dbReference>
<dbReference type="GO" id="GO:0000155">
    <property type="term" value="F:phosphorelay sensor kinase activity"/>
    <property type="evidence" value="ECO:0007669"/>
    <property type="project" value="InterPro"/>
</dbReference>
<evidence type="ECO:0000256" key="3">
    <source>
        <dbReference type="ARBA" id="ARBA00022553"/>
    </source>
</evidence>
<feature type="coiled-coil region" evidence="4">
    <location>
        <begin position="827"/>
        <end position="861"/>
    </location>
</feature>
<evidence type="ECO:0000256" key="5">
    <source>
        <dbReference type="SAM" id="SignalP"/>
    </source>
</evidence>
<dbReference type="PANTHER" id="PTHR43547">
    <property type="entry name" value="TWO-COMPONENT HISTIDINE KINASE"/>
    <property type="match status" value="1"/>
</dbReference>
<dbReference type="InterPro" id="IPR003661">
    <property type="entry name" value="HisK_dim/P_dom"/>
</dbReference>
<dbReference type="PRINTS" id="PR00344">
    <property type="entry name" value="BCTRLSENSOR"/>
</dbReference>
<organism evidence="7 8">
    <name type="scientific">Pseudomarimonas arenosa</name>
    <dbReference type="NCBI Taxonomy" id="2774145"/>
    <lineage>
        <taxon>Bacteria</taxon>
        <taxon>Pseudomonadati</taxon>
        <taxon>Pseudomonadota</taxon>
        <taxon>Gammaproteobacteria</taxon>
        <taxon>Lysobacterales</taxon>
        <taxon>Lysobacteraceae</taxon>
        <taxon>Pseudomarimonas</taxon>
    </lineage>
</organism>
<dbReference type="RefSeq" id="WP_192028954.1">
    <property type="nucleotide sequence ID" value="NZ_JACYTR010000010.1"/>
</dbReference>
<dbReference type="EC" id="2.7.13.3" evidence="2"/>
<dbReference type="InterPro" id="IPR036890">
    <property type="entry name" value="HATPase_C_sf"/>
</dbReference>
<dbReference type="SUPFAM" id="SSF55874">
    <property type="entry name" value="ATPase domain of HSP90 chaperone/DNA topoisomerase II/histidine kinase"/>
    <property type="match status" value="1"/>
</dbReference>
<comment type="caution">
    <text evidence="7">The sequence shown here is derived from an EMBL/GenBank/DDBJ whole genome shotgun (WGS) entry which is preliminary data.</text>
</comment>
<sequence length="1111" mass="123036">MPNARLPSTSQIAQRRRGAALTFALCLLLSSALLASDLAPTTARFRSLNTSNGLSQDTALALAQDRHGFLWVGTQDGLNRYDGHEVITFRAGRDSDSLGSSWIDSLCLDPRNRLWVGTSAGLFRYHDGDQRFQRYSDSRHPASRDQFIYDLICNDDDSVWVAGSEGLGRIDDASHSLMLVEEQTPPEDRRSRALAVDLQGRLWVGGFNGLRCVDPARTPLGACGEVDLLRGKPVNALLIDPQGALWVGTDRSGLFRVDTASAQAEAVFADDPQDPFRGRVVALHWDPPTGLWLGTELGAYRVLDHSTATPRLQPFLHRPYDPFSAGLGRVRSFLSSEDGSLWFGTWEGGASRLHPRYRRLLSFAGESLGLDTHWQPAVYSLIEHREQLWIGTPQGAYQVDLDRFALHPAQGSEARAVHSMASDGQTLWLGTDDGLYSHSETDSFRSSEALPALRRSRIARLAVDGQRLWAVAALQGVYVIDTQNSQILARTEFAGTVNHIGILNPSFVLVSASDGLYWFDRHSFALRHRTEVDTSGVSGKLPGRPSGFLVDGAGRVWISAYGSGLVELQLAASGEPAEAELKLVAGRDQLNNLGINSVQGDAQGRLWLASDRGIIQFDPQSGQTRHFDASDGALARGYYFAARQHLSNGWLAFGSKHGFTVFDPLQNLSPMQPRPPLVTSLERQGQTVLPRAQQADSPLPAAIHLLDTLRLPPGWGRNLLFKLASPSFVHPQELHYRYRLQGFDNEWLEVDAQRRLVAYTNLAPGEYQLQLQALARGGLASDVHTLQMIIEPLWWQSTAARVLAALLTIGLLGLLYRARMHQLALQRGQLERLVRERTESLQRAREQAEQSLQVLQSTQVELVRAEKLSALGQLVAGVAHEVNTPLGVAVTAISHMNQQLRALQDKVQSGRMTKRDFEQQIGETIGGGDLVERNLDRAADLIRSFKQVSVDRSSDQRRKFDLDELLNQLLQSLKILWRHRPIEMQINCPQDLILDSFPGALGQVLTNLTQNALLHAFQPEQAGRLQIECRPLQHGWVEIRFSDDGRGIAAEHMGKIFEPFFTTRRNEGGTGLGLHIVHNLVRDVLGGKLQVRSEVGQGTEIRIELPQVAPK</sequence>
<dbReference type="Proteomes" id="UP000613768">
    <property type="component" value="Unassembled WGS sequence"/>
</dbReference>
<dbReference type="CDD" id="cd00075">
    <property type="entry name" value="HATPase"/>
    <property type="match status" value="1"/>
</dbReference>
<feature type="signal peptide" evidence="5">
    <location>
        <begin position="1"/>
        <end position="35"/>
    </location>
</feature>
<dbReference type="AlphaFoldDB" id="A0AAW3ZK79"/>
<dbReference type="SUPFAM" id="SSF63829">
    <property type="entry name" value="Calcium-dependent phosphotriesterase"/>
    <property type="match status" value="2"/>
</dbReference>
<dbReference type="InterPro" id="IPR011123">
    <property type="entry name" value="Y_Y_Y"/>
</dbReference>
<keyword evidence="5" id="KW-0732">Signal</keyword>
<reference evidence="7 8" key="1">
    <citation type="submission" date="2020-09" db="EMBL/GenBank/DDBJ databases">
        <title>Pseudoxanthomonas sp. CAU 1598 isolated from sand of Yaerae Beach.</title>
        <authorList>
            <person name="Kim W."/>
        </authorList>
    </citation>
    <scope>NUCLEOTIDE SEQUENCE [LARGE SCALE GENOMIC DNA]</scope>
    <source>
        <strain evidence="7 8">CAU 1598</strain>
    </source>
</reference>
<dbReference type="Pfam" id="PF07494">
    <property type="entry name" value="Reg_prop"/>
    <property type="match status" value="3"/>
</dbReference>
<dbReference type="Pfam" id="PF07495">
    <property type="entry name" value="Y_Y_Y"/>
    <property type="match status" value="1"/>
</dbReference>
<keyword evidence="8" id="KW-1185">Reference proteome</keyword>
<dbReference type="CDD" id="cd00082">
    <property type="entry name" value="HisKA"/>
    <property type="match status" value="1"/>
</dbReference>
<keyword evidence="4" id="KW-0175">Coiled coil</keyword>
<dbReference type="Gene3D" id="2.60.40.10">
    <property type="entry name" value="Immunoglobulins"/>
    <property type="match status" value="1"/>
</dbReference>
<dbReference type="EMBL" id="JACYTR010000010">
    <property type="protein sequence ID" value="MBD8525609.1"/>
    <property type="molecule type" value="Genomic_DNA"/>
</dbReference>
<feature type="domain" description="Histidine kinase" evidence="6">
    <location>
        <begin position="877"/>
        <end position="1109"/>
    </location>
</feature>
<dbReference type="InterPro" id="IPR015943">
    <property type="entry name" value="WD40/YVTN_repeat-like_dom_sf"/>
</dbReference>
<dbReference type="InterPro" id="IPR004358">
    <property type="entry name" value="Sig_transdc_His_kin-like_C"/>
</dbReference>
<evidence type="ECO:0000259" key="6">
    <source>
        <dbReference type="PROSITE" id="PS50109"/>
    </source>
</evidence>
<dbReference type="Gene3D" id="3.30.565.10">
    <property type="entry name" value="Histidine kinase-like ATPase, C-terminal domain"/>
    <property type="match status" value="1"/>
</dbReference>
<dbReference type="InterPro" id="IPR013783">
    <property type="entry name" value="Ig-like_fold"/>
</dbReference>
<name>A0AAW3ZK79_9GAMM</name>
<evidence type="ECO:0000313" key="7">
    <source>
        <dbReference type="EMBL" id="MBD8525609.1"/>
    </source>
</evidence>
<dbReference type="Gene3D" id="1.10.287.130">
    <property type="match status" value="1"/>
</dbReference>
<evidence type="ECO:0000256" key="1">
    <source>
        <dbReference type="ARBA" id="ARBA00000085"/>
    </source>
</evidence>
<dbReference type="InterPro" id="IPR011044">
    <property type="entry name" value="Quino_amine_DH_bsu"/>
</dbReference>
<feature type="chain" id="PRO_5043487133" description="histidine kinase" evidence="5">
    <location>
        <begin position="36"/>
        <end position="1111"/>
    </location>
</feature>
<proteinExistence type="predicted"/>
<gene>
    <name evidence="7" type="ORF">IFO71_07630</name>
</gene>
<dbReference type="Gene3D" id="2.130.10.10">
    <property type="entry name" value="YVTN repeat-like/Quinoprotein amine dehydrogenase"/>
    <property type="match status" value="3"/>
</dbReference>
<dbReference type="PROSITE" id="PS50109">
    <property type="entry name" value="HIS_KIN"/>
    <property type="match status" value="1"/>
</dbReference>
<dbReference type="InterPro" id="IPR003594">
    <property type="entry name" value="HATPase_dom"/>
</dbReference>
<keyword evidence="3" id="KW-0597">Phosphoprotein</keyword>
<dbReference type="Pfam" id="PF02518">
    <property type="entry name" value="HATPase_c"/>
    <property type="match status" value="1"/>
</dbReference>
<dbReference type="InterPro" id="IPR005467">
    <property type="entry name" value="His_kinase_dom"/>
</dbReference>
<dbReference type="PANTHER" id="PTHR43547:SF2">
    <property type="entry name" value="HYBRID SIGNAL TRANSDUCTION HISTIDINE KINASE C"/>
    <property type="match status" value="1"/>
</dbReference>
<comment type="catalytic activity">
    <reaction evidence="1">
        <text>ATP + protein L-histidine = ADP + protein N-phospho-L-histidine.</text>
        <dbReference type="EC" id="2.7.13.3"/>
    </reaction>
</comment>
<evidence type="ECO:0000256" key="2">
    <source>
        <dbReference type="ARBA" id="ARBA00012438"/>
    </source>
</evidence>
<dbReference type="SUPFAM" id="SSF50969">
    <property type="entry name" value="YVTN repeat-like/Quinoprotein amine dehydrogenase"/>
    <property type="match status" value="1"/>
</dbReference>
<accession>A0AAW3ZK79</accession>
<evidence type="ECO:0000256" key="4">
    <source>
        <dbReference type="SAM" id="Coils"/>
    </source>
</evidence>
<evidence type="ECO:0000313" key="8">
    <source>
        <dbReference type="Proteomes" id="UP000613768"/>
    </source>
</evidence>
<protein>
    <recommendedName>
        <fullName evidence="2">histidine kinase</fullName>
        <ecNumber evidence="2">2.7.13.3</ecNumber>
    </recommendedName>
</protein>
<dbReference type="InterPro" id="IPR011110">
    <property type="entry name" value="Reg_prop"/>
</dbReference>